<feature type="transmembrane region" description="Helical" evidence="1">
    <location>
        <begin position="83"/>
        <end position="109"/>
    </location>
</feature>
<feature type="transmembrane region" description="Helical" evidence="1">
    <location>
        <begin position="115"/>
        <end position="132"/>
    </location>
</feature>
<protein>
    <submittedName>
        <fullName evidence="2">YeeE/YedE family protein</fullName>
    </submittedName>
</protein>
<keyword evidence="1" id="KW-0472">Membrane</keyword>
<evidence type="ECO:0000256" key="1">
    <source>
        <dbReference type="SAM" id="Phobius"/>
    </source>
</evidence>
<sequence>MPTVIAFIAGLLFSFGLVISQMVNPSKVINFLNITGTWDPSLAFVMLGAIAVFASGFFVLKPNKPLFNSEFDLPSKTNIDKPLIIGAVLFGLGWGITGICPGPALANISGLSPKIWGFICMMLVGMTIANKVKQHK</sequence>
<gene>
    <name evidence="2" type="ORF">G3R48_12995</name>
</gene>
<keyword evidence="3" id="KW-1185">Reference proteome</keyword>
<comment type="caution">
    <text evidence="2">The sequence shown here is derived from an EMBL/GenBank/DDBJ whole genome shotgun (WGS) entry which is preliminary data.</text>
</comment>
<evidence type="ECO:0000313" key="2">
    <source>
        <dbReference type="EMBL" id="MBR9728894.1"/>
    </source>
</evidence>
<feature type="transmembrane region" description="Helical" evidence="1">
    <location>
        <begin position="44"/>
        <end position="62"/>
    </location>
</feature>
<dbReference type="InterPro" id="IPR046513">
    <property type="entry name" value="DUF6691"/>
</dbReference>
<keyword evidence="1" id="KW-1133">Transmembrane helix</keyword>
<dbReference type="RefSeq" id="WP_153665430.1">
    <property type="nucleotide sequence ID" value="NZ_JAAIKR010000013.1"/>
</dbReference>
<reference evidence="2 3" key="1">
    <citation type="submission" date="2020-02" db="EMBL/GenBank/DDBJ databases">
        <title>Shewanella WXL01 sp. nov., a marine bacterium isolated from green algae in Luhuitou Fringing Reef (Northern South China Sea).</title>
        <authorList>
            <person name="Wang X."/>
        </authorList>
    </citation>
    <scope>NUCLEOTIDE SEQUENCE [LARGE SCALE GENOMIC DNA]</scope>
    <source>
        <strain evidence="2 3">MCCC 1A01895</strain>
    </source>
</reference>
<dbReference type="Proteomes" id="UP000811844">
    <property type="component" value="Unassembled WGS sequence"/>
</dbReference>
<organism evidence="2 3">
    <name type="scientific">Shewanella intestini</name>
    <dbReference type="NCBI Taxonomy" id="2017544"/>
    <lineage>
        <taxon>Bacteria</taxon>
        <taxon>Pseudomonadati</taxon>
        <taxon>Pseudomonadota</taxon>
        <taxon>Gammaproteobacteria</taxon>
        <taxon>Alteromonadales</taxon>
        <taxon>Shewanellaceae</taxon>
        <taxon>Shewanella</taxon>
    </lineage>
</organism>
<accession>A0ABS5I5A9</accession>
<name>A0ABS5I5A9_9GAMM</name>
<dbReference type="EMBL" id="JAAIKR010000013">
    <property type="protein sequence ID" value="MBR9728894.1"/>
    <property type="molecule type" value="Genomic_DNA"/>
</dbReference>
<keyword evidence="1" id="KW-0812">Transmembrane</keyword>
<proteinExistence type="predicted"/>
<dbReference type="Pfam" id="PF20398">
    <property type="entry name" value="DUF6691"/>
    <property type="match status" value="1"/>
</dbReference>
<evidence type="ECO:0000313" key="3">
    <source>
        <dbReference type="Proteomes" id="UP000811844"/>
    </source>
</evidence>